<dbReference type="AlphaFoldDB" id="X1QYK8"/>
<organism evidence="1">
    <name type="scientific">marine sediment metagenome</name>
    <dbReference type="NCBI Taxonomy" id="412755"/>
    <lineage>
        <taxon>unclassified sequences</taxon>
        <taxon>metagenomes</taxon>
        <taxon>ecological metagenomes</taxon>
    </lineage>
</organism>
<dbReference type="EMBL" id="BARW01004093">
    <property type="protein sequence ID" value="GAI59896.1"/>
    <property type="molecule type" value="Genomic_DNA"/>
</dbReference>
<sequence>MICEMGEKDLPPNPKYYHGMGIKELVKYCDSHPGTPRALFSRDMIAQMIDYAGNPQGYPSAKEMANGNIKWPLSPEEIKTLVNLCNKKYDL</sequence>
<reference evidence="1" key="1">
    <citation type="journal article" date="2014" name="Front. Microbiol.">
        <title>High frequency of phylogenetically diverse reductive dehalogenase-homologous genes in deep subseafloor sedimentary metagenomes.</title>
        <authorList>
            <person name="Kawai M."/>
            <person name="Futagami T."/>
            <person name="Toyoda A."/>
            <person name="Takaki Y."/>
            <person name="Nishi S."/>
            <person name="Hori S."/>
            <person name="Arai W."/>
            <person name="Tsubouchi T."/>
            <person name="Morono Y."/>
            <person name="Uchiyama I."/>
            <person name="Ito T."/>
            <person name="Fujiyama A."/>
            <person name="Inagaki F."/>
            <person name="Takami H."/>
        </authorList>
    </citation>
    <scope>NUCLEOTIDE SEQUENCE</scope>
    <source>
        <strain evidence="1">Expedition CK06-06</strain>
    </source>
</reference>
<evidence type="ECO:0000313" key="1">
    <source>
        <dbReference type="EMBL" id="GAI59896.1"/>
    </source>
</evidence>
<accession>X1QYK8</accession>
<proteinExistence type="predicted"/>
<protein>
    <submittedName>
        <fullName evidence="1">Uncharacterized protein</fullName>
    </submittedName>
</protein>
<comment type="caution">
    <text evidence="1">The sequence shown here is derived from an EMBL/GenBank/DDBJ whole genome shotgun (WGS) entry which is preliminary data.</text>
</comment>
<gene>
    <name evidence="1" type="ORF">S12H4_09868</name>
</gene>
<name>X1QYK8_9ZZZZ</name>